<dbReference type="SUPFAM" id="SSF49299">
    <property type="entry name" value="PKD domain"/>
    <property type="match status" value="2"/>
</dbReference>
<dbReference type="InterPro" id="IPR013783">
    <property type="entry name" value="Ig-like_fold"/>
</dbReference>
<accession>A0A0S3QV25</accession>
<gene>
    <name evidence="4" type="ORF">TST_1387</name>
</gene>
<evidence type="ECO:0000256" key="1">
    <source>
        <dbReference type="SAM" id="MobiDB-lite"/>
    </source>
</evidence>
<dbReference type="KEGG" id="ttk:TST_1387"/>
<feature type="domain" description="PKD/Chitinase" evidence="3">
    <location>
        <begin position="402"/>
        <end position="480"/>
    </location>
</feature>
<keyword evidence="5" id="KW-1185">Reference proteome</keyword>
<dbReference type="CDD" id="cd00146">
    <property type="entry name" value="PKD"/>
    <property type="match status" value="1"/>
</dbReference>
<name>A0A0S3QV25_THET7</name>
<proteinExistence type="predicted"/>
<dbReference type="AlphaFoldDB" id="A0A0S3QV25"/>
<evidence type="ECO:0000313" key="4">
    <source>
        <dbReference type="EMBL" id="BAT72174.1"/>
    </source>
</evidence>
<feature type="signal peptide" evidence="2">
    <location>
        <begin position="1"/>
        <end position="21"/>
    </location>
</feature>
<protein>
    <recommendedName>
        <fullName evidence="3">PKD/Chitinase domain-containing protein</fullName>
    </recommendedName>
</protein>
<feature type="domain" description="PKD/Chitinase" evidence="3">
    <location>
        <begin position="199"/>
        <end position="288"/>
    </location>
</feature>
<evidence type="ECO:0000313" key="5">
    <source>
        <dbReference type="Proteomes" id="UP000063234"/>
    </source>
</evidence>
<feature type="region of interest" description="Disordered" evidence="1">
    <location>
        <begin position="175"/>
        <end position="196"/>
    </location>
</feature>
<reference evidence="5" key="1">
    <citation type="journal article" date="2018" name="Science">
        <title>A primordial and reversible TCA cycle in a facultatively chemolithoautotrophic thermophile.</title>
        <authorList>
            <person name="Nunoura T."/>
            <person name="Chikaraishi Y."/>
            <person name="Izaki R."/>
            <person name="Suwa T."/>
            <person name="Sato T."/>
            <person name="Harada T."/>
            <person name="Mori K."/>
            <person name="Kato Y."/>
            <person name="Miyazaki M."/>
            <person name="Shimamura S."/>
            <person name="Yanagawa K."/>
            <person name="Shuto A."/>
            <person name="Ohkouchi N."/>
            <person name="Fujita N."/>
            <person name="Takaki Y."/>
            <person name="Atomi H."/>
            <person name="Takai K."/>
        </authorList>
    </citation>
    <scope>NUCLEOTIDE SEQUENCE [LARGE SCALE GENOMIC DNA]</scope>
    <source>
        <strain evidence="5">DSM 17441 / JCM 13301 / NBRC 103674 / ABI70S6</strain>
    </source>
</reference>
<dbReference type="EMBL" id="AP013035">
    <property type="protein sequence ID" value="BAT72174.1"/>
    <property type="molecule type" value="Genomic_DNA"/>
</dbReference>
<dbReference type="SMART" id="SM00089">
    <property type="entry name" value="PKD"/>
    <property type="match status" value="2"/>
</dbReference>
<dbReference type="Proteomes" id="UP000063234">
    <property type="component" value="Chromosome"/>
</dbReference>
<dbReference type="InterPro" id="IPR022409">
    <property type="entry name" value="PKD/Chitinase_dom"/>
</dbReference>
<evidence type="ECO:0000256" key="2">
    <source>
        <dbReference type="SAM" id="SignalP"/>
    </source>
</evidence>
<feature type="chain" id="PRO_5006616420" description="PKD/Chitinase domain-containing protein" evidence="2">
    <location>
        <begin position="22"/>
        <end position="686"/>
    </location>
</feature>
<sequence length="686" mass="77841">MLTYIIVLILAFSMLSHDAKAIQQCNPLAIWNVFPTSRELNHLFPDDKARVGSSKDKRTGIVTYQKHWQGGYYPQDPFKARDVHITVAMYSNHESAKAVVEKFAKGLGSIGLKLPFGNPGYRNNPKYLFTLHYEVCVGNFLITYTVRYPRRKLVSPEDETVKLMIDRIKKLPCYQEKKKKPKPPAHKPPPPPKNRCPTIPSFTYSPQNPMPGDTIKFVAHASDPDSDKLTYTWHVRVPKGTSSLNLNQKGNTATVTPNKPIIFSISVSVSDGLCQKTSSEKFITVSKRAPMNNPPKITKVTWEPKVPIAGETVTFHIYVTEPDNERYFLTGCNLCDQYPNSIKKTPYGFEVKATLPTGVHSPSFGVTDEQGADDYYHFVLNVLEKKKLSVSIICEGKQKKSNPTCITKPDERVKFKAVTNNPQNLPLTFYWHIGNRLVQKGTNKNLSWKFLQPGNYYVFLIVSANKQEAIDSIPVTVIEEHPPLAKIICTTPMDMRLTNHDICFKAIFTNLGVTNMSWYLDNTKIASKGLQACIKTSIPGNHQISIIASNKTTTIKAKKIFEVRKPQLRKIKISRARFVEEKDLNKPWKGKDAPKNKMLWKRKEKVCLEIQLSPLGTQHTIQASWRDPYDREAATQKAKSSITARSGKGETLHFCYKPKDEDAQGYWNVEISVDSINRRSFSFFLH</sequence>
<organism evidence="4 5">
    <name type="scientific">Thermosulfidibacter takaii (strain DSM 17441 / JCM 13301 / NBRC 103674 / ABI70S6)</name>
    <dbReference type="NCBI Taxonomy" id="1298851"/>
    <lineage>
        <taxon>Bacteria</taxon>
        <taxon>Pseudomonadati</taxon>
        <taxon>Thermosulfidibacterota</taxon>
        <taxon>Thermosulfidibacteria</taxon>
        <taxon>Thermosulfidibacterales</taxon>
        <taxon>Thermosulfidibacteraceae</taxon>
    </lineage>
</organism>
<keyword evidence="2" id="KW-0732">Signal</keyword>
<dbReference type="Gene3D" id="2.60.40.10">
    <property type="entry name" value="Immunoglobulins"/>
    <property type="match status" value="2"/>
</dbReference>
<evidence type="ECO:0000259" key="3">
    <source>
        <dbReference type="SMART" id="SM00089"/>
    </source>
</evidence>
<dbReference type="RefSeq" id="WP_068550162.1">
    <property type="nucleotide sequence ID" value="NZ_AP013035.1"/>
</dbReference>
<dbReference type="InterPro" id="IPR035986">
    <property type="entry name" value="PKD_dom_sf"/>
</dbReference>
<dbReference type="OrthoDB" id="5524160at2"/>